<evidence type="ECO:0000313" key="3">
    <source>
        <dbReference type="Proteomes" id="UP001224674"/>
    </source>
</evidence>
<evidence type="ECO:0000313" key="2">
    <source>
        <dbReference type="EMBL" id="WGH94171.1"/>
    </source>
</evidence>
<feature type="region of interest" description="Disordered" evidence="1">
    <location>
        <begin position="87"/>
        <end position="106"/>
    </location>
</feature>
<accession>A0AAJ6DDF7</accession>
<evidence type="ECO:0000256" key="1">
    <source>
        <dbReference type="SAM" id="MobiDB-lite"/>
    </source>
</evidence>
<dbReference type="GeneID" id="83695342"/>
<dbReference type="Proteomes" id="UP001224674">
    <property type="component" value="Chromosome"/>
</dbReference>
<dbReference type="EMBL" id="CP122566">
    <property type="protein sequence ID" value="WGH94171.1"/>
    <property type="molecule type" value="Genomic_DNA"/>
</dbReference>
<organism evidence="2 3">
    <name type="scientific">Auritidibacter ignavus</name>
    <dbReference type="NCBI Taxonomy" id="678932"/>
    <lineage>
        <taxon>Bacteria</taxon>
        <taxon>Bacillati</taxon>
        <taxon>Actinomycetota</taxon>
        <taxon>Actinomycetes</taxon>
        <taxon>Micrococcales</taxon>
        <taxon>Micrococcaceae</taxon>
        <taxon>Auritidibacter</taxon>
    </lineage>
</organism>
<protein>
    <submittedName>
        <fullName evidence="2">Uncharacterized protein</fullName>
    </submittedName>
</protein>
<keyword evidence="3" id="KW-1185">Reference proteome</keyword>
<dbReference type="RefSeq" id="WP_122548824.1">
    <property type="nucleotide sequence ID" value="NZ_CP122561.1"/>
</dbReference>
<proteinExistence type="predicted"/>
<name>A0AAJ6DDF7_9MICC</name>
<reference evidence="2 3" key="1">
    <citation type="submission" date="2023-03" db="EMBL/GenBank/DDBJ databases">
        <title>Complete genome sequences of several Auritidibacter ignavus strains isolated from ear infections.</title>
        <authorList>
            <person name="Baehr T."/>
            <person name="Baumhoegger A.M."/>
        </authorList>
    </citation>
    <scope>NUCLEOTIDE SEQUENCE [LARGE SCALE GENOMIC DNA]</scope>
    <source>
        <strain evidence="2 3">BABAE-6</strain>
    </source>
</reference>
<dbReference type="AlphaFoldDB" id="A0AAJ6DDF7"/>
<sequence length="122" mass="13892">MDLALLVAENRYQAVLDFFYMLPSYSLTNEAIMNDPEEVDAMAEQGLFKESDQKRTTRISEDTPLLSAINDLLIELRIANRLAAQSKKPIEMPPETSMPLVREAQSRAKKTDYEDLKAFFSS</sequence>
<gene>
    <name evidence="2" type="ORF">QDX21_05095</name>
</gene>